<evidence type="ECO:0000256" key="1">
    <source>
        <dbReference type="SAM" id="MobiDB-lite"/>
    </source>
</evidence>
<dbReference type="Pfam" id="PF04280">
    <property type="entry name" value="Tim44"/>
    <property type="match status" value="1"/>
</dbReference>
<feature type="compositionally biased region" description="Low complexity" evidence="1">
    <location>
        <begin position="76"/>
        <end position="87"/>
    </location>
</feature>
<keyword evidence="2" id="KW-0812">Transmembrane</keyword>
<dbReference type="SMART" id="SM00978">
    <property type="entry name" value="Tim44"/>
    <property type="match status" value="1"/>
</dbReference>
<keyword evidence="2" id="KW-0472">Membrane</keyword>
<keyword evidence="6" id="KW-1185">Reference proteome</keyword>
<evidence type="ECO:0000313" key="6">
    <source>
        <dbReference type="Proteomes" id="UP000584824"/>
    </source>
</evidence>
<gene>
    <name evidence="5" type="ORF">GGQ66_003643</name>
</gene>
<feature type="transmembrane region" description="Helical" evidence="2">
    <location>
        <begin position="127"/>
        <end position="148"/>
    </location>
</feature>
<dbReference type="InterPro" id="IPR007379">
    <property type="entry name" value="Tim44-like_dom"/>
</dbReference>
<dbReference type="SUPFAM" id="SSF54427">
    <property type="entry name" value="NTF2-like"/>
    <property type="match status" value="1"/>
</dbReference>
<sequence>MPAFASRLARLAALVVLGLTTTLATIDTADARRAGSGGFSSFGSRGSKTFNAPAPTNTAPGTAAPIERSMSPKPAQPSTAAPNAAAQSRNTGGLFGSFGKSMLGGLLLGGLIGMMFGGGFGGMAGLFGMLLQVALIGGLIMLAMRFFASRNQQTPATAGGPSLRQNNSFGQRDQATAFKMPNLGGGMAAPVAPITKALEIDGPDFDRFEELLTSVQEAYGREDYAALRRVATPEAMSYLAEELGENATNGVRNSVKDVKLLQGDLSEAWSEDGTDYATVAMRYESIDVMVDRASGKVVAGNPDQLSENTEIWTFARKRGGDWLLSAIQSVN</sequence>
<organism evidence="5 6">
    <name type="scientific">Allorhizobium borbori</name>
    <dbReference type="NCBI Taxonomy" id="485907"/>
    <lineage>
        <taxon>Bacteria</taxon>
        <taxon>Pseudomonadati</taxon>
        <taxon>Pseudomonadota</taxon>
        <taxon>Alphaproteobacteria</taxon>
        <taxon>Hyphomicrobiales</taxon>
        <taxon>Rhizobiaceae</taxon>
        <taxon>Rhizobium/Agrobacterium group</taxon>
        <taxon>Allorhizobium</taxon>
    </lineage>
</organism>
<evidence type="ECO:0000313" key="5">
    <source>
        <dbReference type="EMBL" id="MBB4105060.1"/>
    </source>
</evidence>
<dbReference type="RefSeq" id="WP_183794178.1">
    <property type="nucleotide sequence ID" value="NZ_JACIDU010000016.1"/>
</dbReference>
<reference evidence="5 6" key="1">
    <citation type="submission" date="2020-08" db="EMBL/GenBank/DDBJ databases">
        <title>Genomic Encyclopedia of Type Strains, Phase IV (KMG-IV): sequencing the most valuable type-strain genomes for metagenomic binning, comparative biology and taxonomic classification.</title>
        <authorList>
            <person name="Goeker M."/>
        </authorList>
    </citation>
    <scope>NUCLEOTIDE SEQUENCE [LARGE SCALE GENOMIC DNA]</scope>
    <source>
        <strain evidence="5 6">DSM 26385</strain>
    </source>
</reference>
<accession>A0A7W6K4H2</accession>
<dbReference type="Proteomes" id="UP000584824">
    <property type="component" value="Unassembled WGS sequence"/>
</dbReference>
<feature type="domain" description="Tim44-like" evidence="4">
    <location>
        <begin position="188"/>
        <end position="329"/>
    </location>
</feature>
<keyword evidence="3" id="KW-0732">Signal</keyword>
<dbReference type="Gene3D" id="3.10.450.240">
    <property type="match status" value="1"/>
</dbReference>
<dbReference type="AlphaFoldDB" id="A0A7W6K4H2"/>
<feature type="compositionally biased region" description="Low complexity" evidence="1">
    <location>
        <begin position="41"/>
        <end position="65"/>
    </location>
</feature>
<feature type="chain" id="PRO_5031279515" evidence="3">
    <location>
        <begin position="25"/>
        <end position="331"/>
    </location>
</feature>
<keyword evidence="2" id="KW-1133">Transmembrane helix</keyword>
<evidence type="ECO:0000259" key="4">
    <source>
        <dbReference type="SMART" id="SM00978"/>
    </source>
</evidence>
<dbReference type="EMBL" id="JACIDU010000016">
    <property type="protein sequence ID" value="MBB4105060.1"/>
    <property type="molecule type" value="Genomic_DNA"/>
</dbReference>
<dbReference type="PANTHER" id="PTHR41542">
    <property type="entry name" value="BLL5807 PROTEIN"/>
    <property type="match status" value="1"/>
</dbReference>
<dbReference type="InterPro" id="IPR032710">
    <property type="entry name" value="NTF2-like_dom_sf"/>
</dbReference>
<feature type="transmembrane region" description="Helical" evidence="2">
    <location>
        <begin position="102"/>
        <end position="120"/>
    </location>
</feature>
<dbReference type="PANTHER" id="PTHR41542:SF1">
    <property type="entry name" value="BLL5807 PROTEIN"/>
    <property type="match status" value="1"/>
</dbReference>
<protein>
    <submittedName>
        <fullName evidence="5">Putative lipid-binding transport protein (Tim44 family)</fullName>
    </submittedName>
</protein>
<evidence type="ECO:0000256" key="2">
    <source>
        <dbReference type="SAM" id="Phobius"/>
    </source>
</evidence>
<proteinExistence type="predicted"/>
<feature type="signal peptide" evidence="3">
    <location>
        <begin position="1"/>
        <end position="24"/>
    </location>
</feature>
<comment type="caution">
    <text evidence="5">The sequence shown here is derived from an EMBL/GenBank/DDBJ whole genome shotgun (WGS) entry which is preliminary data.</text>
</comment>
<evidence type="ECO:0000256" key="3">
    <source>
        <dbReference type="SAM" id="SignalP"/>
    </source>
</evidence>
<feature type="region of interest" description="Disordered" evidence="1">
    <location>
        <begin position="38"/>
        <end position="87"/>
    </location>
</feature>
<name>A0A7W6K4H2_9HYPH</name>